<keyword evidence="3" id="KW-1185">Reference proteome</keyword>
<evidence type="ECO:0000313" key="2">
    <source>
        <dbReference type="EMBL" id="CAK9010477.1"/>
    </source>
</evidence>
<feature type="transmembrane region" description="Helical" evidence="1">
    <location>
        <begin position="34"/>
        <end position="55"/>
    </location>
</feature>
<reference evidence="2 3" key="1">
    <citation type="submission" date="2024-02" db="EMBL/GenBank/DDBJ databases">
        <authorList>
            <person name="Chen Y."/>
            <person name="Shah S."/>
            <person name="Dougan E. K."/>
            <person name="Thang M."/>
            <person name="Chan C."/>
        </authorList>
    </citation>
    <scope>NUCLEOTIDE SEQUENCE [LARGE SCALE GENOMIC DNA]</scope>
</reference>
<keyword evidence="1" id="KW-0472">Membrane</keyword>
<comment type="caution">
    <text evidence="2">The sequence shown here is derived from an EMBL/GenBank/DDBJ whole genome shotgun (WGS) entry which is preliminary data.</text>
</comment>
<organism evidence="2 3">
    <name type="scientific">Durusdinium trenchii</name>
    <dbReference type="NCBI Taxonomy" id="1381693"/>
    <lineage>
        <taxon>Eukaryota</taxon>
        <taxon>Sar</taxon>
        <taxon>Alveolata</taxon>
        <taxon>Dinophyceae</taxon>
        <taxon>Suessiales</taxon>
        <taxon>Symbiodiniaceae</taxon>
        <taxon>Durusdinium</taxon>
    </lineage>
</organism>
<accession>A0ABP0J867</accession>
<sequence length="285" mass="31879">MKYSRAPSDEELSDASSEPGRCEMLRSRMPKWGCCAWFGITVLFLVLTSELIAWLRQPTCNSASDFIWNEVIPPNTVSQIDREGLRHLWQQIDVLGLATKLWHFNVWMNSTSAVSASDSLGYWSDGHLLFGLVEKIAFVDQQGRTSLEGHKVGGPFGSNFQVWLCSSSHRATSYELSVETQPWSLSKPGLTVVYNIHEMPSGGEGTLVAKAHFDLKTMNFYSHKSHWEALVETPDEKELIGSVTQNTSSFNSKWFVANQRPVGDAQSPKATDSFHCFSLDPFHAA</sequence>
<protein>
    <submittedName>
        <fullName evidence="2">Uncharacterized protein</fullName>
    </submittedName>
</protein>
<dbReference type="EMBL" id="CAXAMN010004669">
    <property type="protein sequence ID" value="CAK9010477.1"/>
    <property type="molecule type" value="Genomic_DNA"/>
</dbReference>
<keyword evidence="1" id="KW-0812">Transmembrane</keyword>
<dbReference type="Proteomes" id="UP001642484">
    <property type="component" value="Unassembled WGS sequence"/>
</dbReference>
<keyword evidence="1" id="KW-1133">Transmembrane helix</keyword>
<evidence type="ECO:0000313" key="3">
    <source>
        <dbReference type="Proteomes" id="UP001642484"/>
    </source>
</evidence>
<evidence type="ECO:0000256" key="1">
    <source>
        <dbReference type="SAM" id="Phobius"/>
    </source>
</evidence>
<name>A0ABP0J867_9DINO</name>
<gene>
    <name evidence="2" type="ORF">CCMP2556_LOCUS10082</name>
</gene>
<proteinExistence type="predicted"/>